<comment type="caution">
    <text evidence="1">The sequence shown here is derived from an EMBL/GenBank/DDBJ whole genome shotgun (WGS) entry which is preliminary data.</text>
</comment>
<accession>A0ABQ5ANF9</accession>
<gene>
    <name evidence="1" type="ORF">Tco_0838355</name>
</gene>
<dbReference type="PANTHER" id="PTHR11956:SF5">
    <property type="entry name" value="ARGININE--TRNA LIGASE, CYTOPLASMIC"/>
    <property type="match status" value="1"/>
</dbReference>
<evidence type="ECO:0000313" key="2">
    <source>
        <dbReference type="Proteomes" id="UP001151760"/>
    </source>
</evidence>
<dbReference type="InterPro" id="IPR001278">
    <property type="entry name" value="Arg-tRNA-ligase"/>
</dbReference>
<evidence type="ECO:0000313" key="1">
    <source>
        <dbReference type="EMBL" id="GJT03893.1"/>
    </source>
</evidence>
<organism evidence="1 2">
    <name type="scientific">Tanacetum coccineum</name>
    <dbReference type="NCBI Taxonomy" id="301880"/>
    <lineage>
        <taxon>Eukaryota</taxon>
        <taxon>Viridiplantae</taxon>
        <taxon>Streptophyta</taxon>
        <taxon>Embryophyta</taxon>
        <taxon>Tracheophyta</taxon>
        <taxon>Spermatophyta</taxon>
        <taxon>Magnoliopsida</taxon>
        <taxon>eudicotyledons</taxon>
        <taxon>Gunneridae</taxon>
        <taxon>Pentapetalae</taxon>
        <taxon>asterids</taxon>
        <taxon>campanulids</taxon>
        <taxon>Asterales</taxon>
        <taxon>Asteraceae</taxon>
        <taxon>Asteroideae</taxon>
        <taxon>Anthemideae</taxon>
        <taxon>Anthemidinae</taxon>
        <taxon>Tanacetum</taxon>
    </lineage>
</organism>
<reference evidence="1" key="1">
    <citation type="journal article" date="2022" name="Int. J. Mol. Sci.">
        <title>Draft Genome of Tanacetum Coccineum: Genomic Comparison of Closely Related Tanacetum-Family Plants.</title>
        <authorList>
            <person name="Yamashiro T."/>
            <person name="Shiraishi A."/>
            <person name="Nakayama K."/>
            <person name="Satake H."/>
        </authorList>
    </citation>
    <scope>NUCLEOTIDE SEQUENCE</scope>
</reference>
<name>A0ABQ5ANF9_9ASTR</name>
<protein>
    <submittedName>
        <fullName evidence="1">Arginine--tRNA ligase, chloroplastic/mitochondrial</fullName>
    </submittedName>
</protein>
<proteinExistence type="predicted"/>
<dbReference type="EMBL" id="BQNB010012465">
    <property type="protein sequence ID" value="GJT03893.1"/>
    <property type="molecule type" value="Genomic_DNA"/>
</dbReference>
<keyword evidence="1" id="KW-0436">Ligase</keyword>
<dbReference type="GO" id="GO:0016874">
    <property type="term" value="F:ligase activity"/>
    <property type="evidence" value="ECO:0007669"/>
    <property type="project" value="UniProtKB-KW"/>
</dbReference>
<reference evidence="1" key="2">
    <citation type="submission" date="2022-01" db="EMBL/GenBank/DDBJ databases">
        <authorList>
            <person name="Yamashiro T."/>
            <person name="Shiraishi A."/>
            <person name="Satake H."/>
            <person name="Nakayama K."/>
        </authorList>
    </citation>
    <scope>NUCLEOTIDE SEQUENCE</scope>
</reference>
<dbReference type="PANTHER" id="PTHR11956">
    <property type="entry name" value="ARGINYL-TRNA SYNTHETASE"/>
    <property type="match status" value="1"/>
</dbReference>
<sequence>MIYRQEELMKIKNNLELLRPEMIERAPRVFDVGFVTIKLSGKWMAKSLHKMLRDGIDTWAPKLLIESVKVNFPSCDMADLVPMDLLRRELIKETSISMLKYCKIDVEFSKPCEIALPKEEKDKFWMEEKDGDVLIFRNPGGEQEPLIHAMRDGWSGINPMDDLADLWYGLRGEKADWIVCATPVQQQEYLKMCIKAAQHAGWLPLHIRDSPRASYTGFQILNTKLEHENLSSLLDKAKSSCEADHDVREAMMFGQIGISDGYSALWDEWGLTDAPDHGFVGLFDHDWSNPVDITSGRPNGRCISCDAYTFDCQCRYVP</sequence>
<keyword evidence="2" id="KW-1185">Reference proteome</keyword>
<dbReference type="Proteomes" id="UP001151760">
    <property type="component" value="Unassembled WGS sequence"/>
</dbReference>